<organism evidence="1 2">
    <name type="scientific">Arthrobacter liuii</name>
    <dbReference type="NCBI Taxonomy" id="1476996"/>
    <lineage>
        <taxon>Bacteria</taxon>
        <taxon>Bacillati</taxon>
        <taxon>Actinomycetota</taxon>
        <taxon>Actinomycetes</taxon>
        <taxon>Micrococcales</taxon>
        <taxon>Micrococcaceae</taxon>
        <taxon>Arthrobacter</taxon>
    </lineage>
</organism>
<keyword evidence="2" id="KW-1185">Reference proteome</keyword>
<evidence type="ECO:0008006" key="3">
    <source>
        <dbReference type="Google" id="ProtNLM"/>
    </source>
</evidence>
<evidence type="ECO:0000313" key="1">
    <source>
        <dbReference type="EMBL" id="GGH93712.1"/>
    </source>
</evidence>
<dbReference type="EMBL" id="BMFW01000005">
    <property type="protein sequence ID" value="GGH93712.1"/>
    <property type="molecule type" value="Genomic_DNA"/>
</dbReference>
<name>A0ABQ2APU4_9MICC</name>
<comment type="caution">
    <text evidence="1">The sequence shown here is derived from an EMBL/GenBank/DDBJ whole genome shotgun (WGS) entry which is preliminary data.</text>
</comment>
<evidence type="ECO:0000313" key="2">
    <source>
        <dbReference type="Proteomes" id="UP000643279"/>
    </source>
</evidence>
<dbReference type="Proteomes" id="UP000643279">
    <property type="component" value="Unassembled WGS sequence"/>
</dbReference>
<dbReference type="RefSeq" id="WP_188571025.1">
    <property type="nucleotide sequence ID" value="NZ_BMFW01000005.1"/>
</dbReference>
<accession>A0ABQ2APU4</accession>
<reference evidence="2" key="1">
    <citation type="journal article" date="2019" name="Int. J. Syst. Evol. Microbiol.">
        <title>The Global Catalogue of Microorganisms (GCM) 10K type strain sequencing project: providing services to taxonomists for standard genome sequencing and annotation.</title>
        <authorList>
            <consortium name="The Broad Institute Genomics Platform"/>
            <consortium name="The Broad Institute Genome Sequencing Center for Infectious Disease"/>
            <person name="Wu L."/>
            <person name="Ma J."/>
        </authorList>
    </citation>
    <scope>NUCLEOTIDE SEQUENCE [LARGE SCALE GENOMIC DNA]</scope>
    <source>
        <strain evidence="2">CGMCC 1.12778</strain>
    </source>
</reference>
<gene>
    <name evidence="1" type="ORF">GCM10007170_15220</name>
</gene>
<proteinExistence type="predicted"/>
<protein>
    <recommendedName>
        <fullName evidence="3">Minor tail protein</fullName>
    </recommendedName>
</protein>
<sequence>MAPPTITAWDLNTNTLITHLQAMAPSYSVRLNDAGEFTLKIDLTDALAAQQAAVILALDGIPFKVVFSNKAESIQYSGIAWNTTMNSNEPVLTIAGKGLTSYFTQVTATKSYNASISPAQLLSNVVTDTQNQPGANIRLTPRLALNSPPPNITPSYTANQYVTAAQIIADCTAAITPGSGGVDYYVTDAFINGAPAHTFNIAAPRCGRDSTSSGATVNLTQAIRWDWPKNAAASGNQAIVVGAGSGGVQPKSIKDSPLPRGGLGQPPLLQMVYQYNQVSSQTQLDAIANGNIQMFGRPVSVPVITLPVDYAPLPLGSFQIGDDVRVYSPTSPWFPRGLSEWWRIAAYTVTYPDEGVATYQLTLNRPPVF</sequence>